<accession>A0A3D8MEW8</accession>
<dbReference type="EMBL" id="QRHA01000001">
    <property type="protein sequence ID" value="RDV29375.1"/>
    <property type="molecule type" value="Genomic_DNA"/>
</dbReference>
<dbReference type="Gene3D" id="3.30.1120.10">
    <property type="match status" value="1"/>
</dbReference>
<dbReference type="Pfam" id="PF00884">
    <property type="entry name" value="Sulfatase"/>
    <property type="match status" value="1"/>
</dbReference>
<dbReference type="AlphaFoldDB" id="A0A3D8MEW8"/>
<dbReference type="OrthoDB" id="9803751at2"/>
<evidence type="ECO:0000313" key="5">
    <source>
        <dbReference type="Proteomes" id="UP000256561"/>
    </source>
</evidence>
<dbReference type="PANTHER" id="PTHR42693:SF53">
    <property type="entry name" value="ENDO-4-O-SULFATASE"/>
    <property type="match status" value="1"/>
</dbReference>
<evidence type="ECO:0000256" key="1">
    <source>
        <dbReference type="ARBA" id="ARBA00008779"/>
    </source>
</evidence>
<sequence length="498" mass="56660">MRYVRLAQPEGNLYYELQIYYNINNGCPVVKKLWFAYLLCVSFSVTAERHPPNVIFVLADDLGYNEIGAYGQQKIHTPNLDKLAEQGMRFTQFYAGAPVCATSRSVLMTGQHAGHTRVRGNAFPEDNGRQELYAEDFTLAELFKQANYRTALIGKWGLGMNNTQGHPNEQGFDYFFGYLSQHHAHNFYPTFLWRNDLKVGLPNTVRPMGNGHLYGAGVAVDKKVYAPDLFIDEALSFIQQNRQQPFFLYYATNVPHSNNEATTIRRADGAEVPELGEYESTDWQLGSKRHAAMITRMDRDIGAMMEQVKQLGMEDNTIFIFSSDNGPHVDHAEPMDFFSPSAPLQGWKMELWEGGIRVPLIVRWPATVPANVVSNEVGYFGDFMATFADITGQPVPAGTDSQSLMPLWQQQTQNYKPHEYLYWEFKGRDTGVVALKDGRWKGIVRDEDPTRLALFDLAADVAEQRDVSQDHPELVEELWAYLRSARSESEHWPPIITF</sequence>
<organism evidence="4 5">
    <name type="scientific">Alteromonas aestuariivivens</name>
    <dbReference type="NCBI Taxonomy" id="1938339"/>
    <lineage>
        <taxon>Bacteria</taxon>
        <taxon>Pseudomonadati</taxon>
        <taxon>Pseudomonadota</taxon>
        <taxon>Gammaproteobacteria</taxon>
        <taxon>Alteromonadales</taxon>
        <taxon>Alteromonadaceae</taxon>
        <taxon>Alteromonas/Salinimonas group</taxon>
        <taxon>Alteromonas</taxon>
    </lineage>
</organism>
<evidence type="ECO:0000313" key="4">
    <source>
        <dbReference type="EMBL" id="RDV29375.1"/>
    </source>
</evidence>
<protein>
    <submittedName>
        <fullName evidence="4">N-acetylgalactosamine-6-sulfatase</fullName>
    </submittedName>
</protein>
<evidence type="ECO:0000259" key="3">
    <source>
        <dbReference type="Pfam" id="PF00884"/>
    </source>
</evidence>
<dbReference type="Proteomes" id="UP000256561">
    <property type="component" value="Unassembled WGS sequence"/>
</dbReference>
<dbReference type="InterPro" id="IPR000917">
    <property type="entry name" value="Sulfatase_N"/>
</dbReference>
<name>A0A3D8MEW8_9ALTE</name>
<gene>
    <name evidence="4" type="ORF">DXV75_02710</name>
</gene>
<dbReference type="InterPro" id="IPR050738">
    <property type="entry name" value="Sulfatase"/>
</dbReference>
<dbReference type="Gene3D" id="3.40.720.10">
    <property type="entry name" value="Alkaline Phosphatase, subunit A"/>
    <property type="match status" value="1"/>
</dbReference>
<dbReference type="GO" id="GO:0004065">
    <property type="term" value="F:arylsulfatase activity"/>
    <property type="evidence" value="ECO:0007669"/>
    <property type="project" value="TreeGrafter"/>
</dbReference>
<proteinExistence type="inferred from homology"/>
<reference evidence="5" key="1">
    <citation type="submission" date="2018-08" db="EMBL/GenBank/DDBJ databases">
        <authorList>
            <person name="Zhang J."/>
            <person name="Du Z.-J."/>
        </authorList>
    </citation>
    <scope>NUCLEOTIDE SEQUENCE [LARGE SCALE GENOMIC DNA]</scope>
    <source>
        <strain evidence="5">KCTC 52655</strain>
    </source>
</reference>
<comment type="similarity">
    <text evidence="1">Belongs to the sulfatase family.</text>
</comment>
<feature type="domain" description="Sulfatase N-terminal" evidence="3">
    <location>
        <begin position="52"/>
        <end position="392"/>
    </location>
</feature>
<dbReference type="SUPFAM" id="SSF53649">
    <property type="entry name" value="Alkaline phosphatase-like"/>
    <property type="match status" value="1"/>
</dbReference>
<dbReference type="InterPro" id="IPR017850">
    <property type="entry name" value="Alkaline_phosphatase_core_sf"/>
</dbReference>
<keyword evidence="2" id="KW-0378">Hydrolase</keyword>
<evidence type="ECO:0000256" key="2">
    <source>
        <dbReference type="ARBA" id="ARBA00022801"/>
    </source>
</evidence>
<comment type="caution">
    <text evidence="4">The sequence shown here is derived from an EMBL/GenBank/DDBJ whole genome shotgun (WGS) entry which is preliminary data.</text>
</comment>
<dbReference type="CDD" id="cd16145">
    <property type="entry name" value="ARS_like"/>
    <property type="match status" value="1"/>
</dbReference>
<keyword evidence="5" id="KW-1185">Reference proteome</keyword>
<dbReference type="PANTHER" id="PTHR42693">
    <property type="entry name" value="ARYLSULFATASE FAMILY MEMBER"/>
    <property type="match status" value="1"/>
</dbReference>